<dbReference type="SUPFAM" id="SSF55874">
    <property type="entry name" value="ATPase domain of HSP90 chaperone/DNA topoisomerase II/histidine kinase"/>
    <property type="match status" value="1"/>
</dbReference>
<organism evidence="4 5">
    <name type="scientific">Actinacidiphila oryziradicis</name>
    <dbReference type="NCBI Taxonomy" id="2571141"/>
    <lineage>
        <taxon>Bacteria</taxon>
        <taxon>Bacillati</taxon>
        <taxon>Actinomycetota</taxon>
        <taxon>Actinomycetes</taxon>
        <taxon>Kitasatosporales</taxon>
        <taxon>Streptomycetaceae</taxon>
        <taxon>Actinacidiphila</taxon>
    </lineage>
</organism>
<dbReference type="GO" id="GO:0005524">
    <property type="term" value="F:ATP binding"/>
    <property type="evidence" value="ECO:0007669"/>
    <property type="project" value="UniProtKB-KW"/>
</dbReference>
<evidence type="ECO:0000256" key="2">
    <source>
        <dbReference type="SAM" id="MobiDB-lite"/>
    </source>
</evidence>
<evidence type="ECO:0000313" key="4">
    <source>
        <dbReference type="EMBL" id="TKA06718.1"/>
    </source>
</evidence>
<dbReference type="Gene3D" id="3.30.565.10">
    <property type="entry name" value="Histidine kinase-like ATPase, C-terminal domain"/>
    <property type="match status" value="1"/>
</dbReference>
<reference evidence="4 5" key="1">
    <citation type="submission" date="2019-04" db="EMBL/GenBank/DDBJ databases">
        <title>Streptomyces oryziradicis sp. nov., a novel actinomycete isolated from rhizosphere soil of rice (Oryza sativa L.).</title>
        <authorList>
            <person name="Li C."/>
        </authorList>
    </citation>
    <scope>NUCLEOTIDE SEQUENCE [LARGE SCALE GENOMIC DNA]</scope>
    <source>
        <strain evidence="4 5">NEAU-C40</strain>
    </source>
</reference>
<keyword evidence="1" id="KW-0723">Serine/threonine-protein kinase</keyword>
<dbReference type="OrthoDB" id="3479886at2"/>
<feature type="domain" description="Histidine kinase/HSP90-like ATPase" evidence="3">
    <location>
        <begin position="54"/>
        <end position="148"/>
    </location>
</feature>
<keyword evidence="4" id="KW-0547">Nucleotide-binding</keyword>
<evidence type="ECO:0000259" key="3">
    <source>
        <dbReference type="Pfam" id="PF13581"/>
    </source>
</evidence>
<evidence type="ECO:0000256" key="1">
    <source>
        <dbReference type="ARBA" id="ARBA00022527"/>
    </source>
</evidence>
<accession>A0A4U0SDI5</accession>
<keyword evidence="5" id="KW-1185">Reference proteome</keyword>
<dbReference type="CDD" id="cd16936">
    <property type="entry name" value="HATPase_RsbW-like"/>
    <property type="match status" value="1"/>
</dbReference>
<keyword evidence="4" id="KW-0067">ATP-binding</keyword>
<sequence>MSSRSPHAEYGALPRPGLPAAGQRRRLPLSGARGPVTAGRLFTREALLDWRWMTAEAPRPQTFADDVLLLVSELLANACLHAGGPQELVLDATADVLRIEVADGNPNPPRPRPARSPGLPGGLGLRIVRLLADRWGAATREHGKTVWLEVNTPRAAGDLPRPVPGPGAHRR</sequence>
<proteinExistence type="predicted"/>
<feature type="region of interest" description="Disordered" evidence="2">
    <location>
        <begin position="1"/>
        <end position="32"/>
    </location>
</feature>
<protein>
    <submittedName>
        <fullName evidence="4">ATP-binding protein</fullName>
    </submittedName>
</protein>
<dbReference type="GO" id="GO:0004674">
    <property type="term" value="F:protein serine/threonine kinase activity"/>
    <property type="evidence" value="ECO:0007669"/>
    <property type="project" value="UniProtKB-KW"/>
</dbReference>
<dbReference type="Pfam" id="PF13581">
    <property type="entry name" value="HATPase_c_2"/>
    <property type="match status" value="1"/>
</dbReference>
<dbReference type="InterPro" id="IPR003594">
    <property type="entry name" value="HATPase_dom"/>
</dbReference>
<evidence type="ECO:0000313" key="5">
    <source>
        <dbReference type="Proteomes" id="UP000305778"/>
    </source>
</evidence>
<dbReference type="InterPro" id="IPR036890">
    <property type="entry name" value="HATPase_C_sf"/>
</dbReference>
<comment type="caution">
    <text evidence="4">The sequence shown here is derived from an EMBL/GenBank/DDBJ whole genome shotgun (WGS) entry which is preliminary data.</text>
</comment>
<keyword evidence="1" id="KW-0808">Transferase</keyword>
<dbReference type="PANTHER" id="PTHR35526">
    <property type="entry name" value="ANTI-SIGMA-F FACTOR RSBW-RELATED"/>
    <property type="match status" value="1"/>
</dbReference>
<keyword evidence="1" id="KW-0418">Kinase</keyword>
<gene>
    <name evidence="4" type="ORF">FCI23_30400</name>
</gene>
<dbReference type="EMBL" id="SUMC01000035">
    <property type="protein sequence ID" value="TKA06718.1"/>
    <property type="molecule type" value="Genomic_DNA"/>
</dbReference>
<name>A0A4U0SDI5_9ACTN</name>
<dbReference type="Proteomes" id="UP000305778">
    <property type="component" value="Unassembled WGS sequence"/>
</dbReference>
<dbReference type="InterPro" id="IPR050267">
    <property type="entry name" value="Anti-sigma-factor_SerPK"/>
</dbReference>
<dbReference type="PANTHER" id="PTHR35526:SF3">
    <property type="entry name" value="ANTI-SIGMA-F FACTOR RSBW"/>
    <property type="match status" value="1"/>
</dbReference>
<dbReference type="AlphaFoldDB" id="A0A4U0SDI5"/>